<comment type="caution">
    <text evidence="9">The sequence shown here is derived from an EMBL/GenBank/DDBJ whole genome shotgun (WGS) entry which is preliminary data.</text>
</comment>
<evidence type="ECO:0000259" key="8">
    <source>
        <dbReference type="Pfam" id="PF20772"/>
    </source>
</evidence>
<proteinExistence type="inferred from homology"/>
<dbReference type="FunFam" id="1.10.10.200:FF:000002">
    <property type="entry name" value="Probable transcriptional regulatory protein CLM62_37755"/>
    <property type="match status" value="1"/>
</dbReference>
<keyword evidence="5 6" id="KW-0804">Transcription</keyword>
<evidence type="ECO:0000256" key="6">
    <source>
        <dbReference type="HAMAP-Rule" id="MF_00693"/>
    </source>
</evidence>
<dbReference type="SUPFAM" id="SSF75625">
    <property type="entry name" value="YebC-like"/>
    <property type="match status" value="1"/>
</dbReference>
<evidence type="ECO:0000259" key="7">
    <source>
        <dbReference type="Pfam" id="PF01709"/>
    </source>
</evidence>
<dbReference type="InterPro" id="IPR049083">
    <property type="entry name" value="TACO1_YebC_N"/>
</dbReference>
<name>A0A351U4U7_9BACT</name>
<dbReference type="GO" id="GO:0005829">
    <property type="term" value="C:cytosol"/>
    <property type="evidence" value="ECO:0007669"/>
    <property type="project" value="TreeGrafter"/>
</dbReference>
<dbReference type="FunFam" id="3.30.70.980:FF:000002">
    <property type="entry name" value="Probable transcriptional regulatory protein YebC"/>
    <property type="match status" value="1"/>
</dbReference>
<dbReference type="InterPro" id="IPR017856">
    <property type="entry name" value="Integrase-like_N"/>
</dbReference>
<keyword evidence="3 6" id="KW-0805">Transcription regulation</keyword>
<dbReference type="Gene3D" id="3.30.70.980">
    <property type="match status" value="2"/>
</dbReference>
<dbReference type="Pfam" id="PF01709">
    <property type="entry name" value="Transcrip_reg"/>
    <property type="match status" value="1"/>
</dbReference>
<dbReference type="AlphaFoldDB" id="A0A351U4U7"/>
<dbReference type="Pfam" id="PF20772">
    <property type="entry name" value="TACO1_YebC_N"/>
    <property type="match status" value="1"/>
</dbReference>
<evidence type="ECO:0000313" key="10">
    <source>
        <dbReference type="Proteomes" id="UP000777265"/>
    </source>
</evidence>
<dbReference type="NCBIfam" id="TIGR01033">
    <property type="entry name" value="YebC/PmpR family DNA-binding transcriptional regulator"/>
    <property type="match status" value="1"/>
</dbReference>
<dbReference type="GO" id="GO:0003677">
    <property type="term" value="F:DNA binding"/>
    <property type="evidence" value="ECO:0007669"/>
    <property type="project" value="UniProtKB-UniRule"/>
</dbReference>
<gene>
    <name evidence="9" type="ORF">GXY80_01875</name>
</gene>
<accession>A0A351U4U7</accession>
<dbReference type="InterPro" id="IPR048300">
    <property type="entry name" value="TACO1_YebC-like_2nd/3rd_dom"/>
</dbReference>
<feature type="domain" description="TACO1/YebC-like N-terminal" evidence="8">
    <location>
        <begin position="5"/>
        <end position="74"/>
    </location>
</feature>
<evidence type="ECO:0000313" key="9">
    <source>
        <dbReference type="EMBL" id="NLW34217.1"/>
    </source>
</evidence>
<dbReference type="InterPro" id="IPR029072">
    <property type="entry name" value="YebC-like"/>
</dbReference>
<reference evidence="9" key="2">
    <citation type="submission" date="2020-01" db="EMBL/GenBank/DDBJ databases">
        <authorList>
            <person name="Campanaro S."/>
        </authorList>
    </citation>
    <scope>NUCLEOTIDE SEQUENCE</scope>
    <source>
        <strain evidence="9">AS06rmzACSIP_7</strain>
    </source>
</reference>
<feature type="domain" description="TACO1/YebC-like second and third" evidence="7">
    <location>
        <begin position="83"/>
        <end position="238"/>
    </location>
</feature>
<keyword evidence="2 6" id="KW-0963">Cytoplasm</keyword>
<dbReference type="EMBL" id="JAAYEE010000032">
    <property type="protein sequence ID" value="NLW34217.1"/>
    <property type="molecule type" value="Genomic_DNA"/>
</dbReference>
<sequence length="250" mass="27435">MSGHSKWSSIKHKKGAADAKRGKIFTKLIREITTAARTGGGDPEANSRLRVAIAQAKSENMPKDNIEKAVKKGTSVGEGGENYEEHIYEGYGPGGVAILIEALTDNNKRTSADVRHILSRLNGNLAEPGSVSWLFSKKGCITFDKSKVDEDRIMEIALDAGAEDVTSDENEIEVLTDLPSFEKVKKAFDGSGMMYVVAEISMIPQTYVKLEGKNAETMLKLMDALEDSDDIQKVYANFDISDRDLERLSQ</sequence>
<evidence type="ECO:0000256" key="5">
    <source>
        <dbReference type="ARBA" id="ARBA00023163"/>
    </source>
</evidence>
<evidence type="ECO:0000256" key="4">
    <source>
        <dbReference type="ARBA" id="ARBA00023125"/>
    </source>
</evidence>
<evidence type="ECO:0000256" key="1">
    <source>
        <dbReference type="ARBA" id="ARBA00008724"/>
    </source>
</evidence>
<protein>
    <recommendedName>
        <fullName evidence="6">Probable transcriptional regulatory protein GXY80_01875</fullName>
    </recommendedName>
</protein>
<dbReference type="Gene3D" id="1.10.10.200">
    <property type="match status" value="1"/>
</dbReference>
<dbReference type="STRING" id="909663.GCA_000512235_02466"/>
<dbReference type="NCBIfam" id="NF009044">
    <property type="entry name" value="PRK12378.1"/>
    <property type="match status" value="1"/>
</dbReference>
<comment type="subcellular location">
    <subcellularLocation>
        <location evidence="6">Cytoplasm</location>
    </subcellularLocation>
</comment>
<dbReference type="Proteomes" id="UP000777265">
    <property type="component" value="Unassembled WGS sequence"/>
</dbReference>
<organism evidence="9 10">
    <name type="scientific">Syntrophorhabdus aromaticivorans</name>
    <dbReference type="NCBI Taxonomy" id="328301"/>
    <lineage>
        <taxon>Bacteria</taxon>
        <taxon>Pseudomonadati</taxon>
        <taxon>Thermodesulfobacteriota</taxon>
        <taxon>Syntrophorhabdia</taxon>
        <taxon>Syntrophorhabdales</taxon>
        <taxon>Syntrophorhabdaceae</taxon>
        <taxon>Syntrophorhabdus</taxon>
    </lineage>
</organism>
<dbReference type="InterPro" id="IPR026564">
    <property type="entry name" value="Transcrip_reg_TACO1-like_dom3"/>
</dbReference>
<dbReference type="PANTHER" id="PTHR12532">
    <property type="entry name" value="TRANSLATIONAL ACTIVATOR OF CYTOCHROME C OXIDASE 1"/>
    <property type="match status" value="1"/>
</dbReference>
<dbReference type="HAMAP" id="MF_00693">
    <property type="entry name" value="Transcrip_reg_TACO1"/>
    <property type="match status" value="1"/>
</dbReference>
<reference evidence="9" key="1">
    <citation type="journal article" date="2020" name="Biotechnol. Biofuels">
        <title>New insights from the biogas microbiome by comprehensive genome-resolved metagenomics of nearly 1600 species originating from multiple anaerobic digesters.</title>
        <authorList>
            <person name="Campanaro S."/>
            <person name="Treu L."/>
            <person name="Rodriguez-R L.M."/>
            <person name="Kovalovszki A."/>
            <person name="Ziels R.M."/>
            <person name="Maus I."/>
            <person name="Zhu X."/>
            <person name="Kougias P.G."/>
            <person name="Basile A."/>
            <person name="Luo G."/>
            <person name="Schluter A."/>
            <person name="Konstantinidis K.T."/>
            <person name="Angelidaki I."/>
        </authorList>
    </citation>
    <scope>NUCLEOTIDE SEQUENCE</scope>
    <source>
        <strain evidence="9">AS06rmzACSIP_7</strain>
    </source>
</reference>
<evidence type="ECO:0000256" key="2">
    <source>
        <dbReference type="ARBA" id="ARBA00022490"/>
    </source>
</evidence>
<comment type="similarity">
    <text evidence="1 6">Belongs to the TACO1 family.</text>
</comment>
<dbReference type="PANTHER" id="PTHR12532:SF6">
    <property type="entry name" value="TRANSCRIPTIONAL REGULATORY PROTEIN YEBC-RELATED"/>
    <property type="match status" value="1"/>
</dbReference>
<dbReference type="GO" id="GO:0006355">
    <property type="term" value="P:regulation of DNA-templated transcription"/>
    <property type="evidence" value="ECO:0007669"/>
    <property type="project" value="UniProtKB-UniRule"/>
</dbReference>
<evidence type="ECO:0000256" key="3">
    <source>
        <dbReference type="ARBA" id="ARBA00023015"/>
    </source>
</evidence>
<dbReference type="NCBIfam" id="NF001030">
    <property type="entry name" value="PRK00110.1"/>
    <property type="match status" value="1"/>
</dbReference>
<dbReference type="InterPro" id="IPR002876">
    <property type="entry name" value="Transcrip_reg_TACO1-like"/>
</dbReference>
<keyword evidence="4 6" id="KW-0238">DNA-binding</keyword>